<reference evidence="3" key="1">
    <citation type="submission" date="2019-11" db="EMBL/GenBank/DDBJ databases">
        <title>Genome sequence of Heliorestis convoluta strain HH, an alkaliphilic and minimalistic phototrophic bacterium from a soda lake in Egypt.</title>
        <authorList>
            <person name="Dewey E.D."/>
            <person name="Stokes L.M."/>
            <person name="Burchell B.M."/>
            <person name="Shaffer K.N."/>
            <person name="Huntington A.M."/>
            <person name="Baker J.M."/>
            <person name="Nadendla S."/>
            <person name="Giglio M.G."/>
            <person name="Touchman J.W."/>
            <person name="Blankenship R.E."/>
            <person name="Madigan M.T."/>
            <person name="Sattley W.M."/>
        </authorList>
    </citation>
    <scope>NUCLEOTIDE SEQUENCE [LARGE SCALE GENOMIC DNA]</scope>
    <source>
        <strain evidence="3">HH</strain>
    </source>
</reference>
<gene>
    <name evidence="2" type="ORF">FTV88_0343</name>
</gene>
<evidence type="ECO:0000313" key="3">
    <source>
        <dbReference type="Proteomes" id="UP000366051"/>
    </source>
</evidence>
<name>A0A5Q2MZZ3_9FIRM</name>
<evidence type="ECO:0000313" key="2">
    <source>
        <dbReference type="EMBL" id="QGG46522.1"/>
    </source>
</evidence>
<dbReference type="KEGG" id="hcv:FTV88_0343"/>
<keyword evidence="3" id="KW-1185">Reference proteome</keyword>
<accession>A0A5Q2MZZ3</accession>
<dbReference type="SUPFAM" id="SSF50475">
    <property type="entry name" value="FMN-binding split barrel"/>
    <property type="match status" value="1"/>
</dbReference>
<dbReference type="EMBL" id="CP045875">
    <property type="protein sequence ID" value="QGG46522.1"/>
    <property type="molecule type" value="Genomic_DNA"/>
</dbReference>
<protein>
    <recommendedName>
        <fullName evidence="1">Pyridoxamine 5'-phosphate oxidase N-terminal domain-containing protein</fullName>
    </recommendedName>
</protein>
<dbReference type="OrthoDB" id="9788889at2"/>
<dbReference type="RefSeq" id="WP_153724081.1">
    <property type="nucleotide sequence ID" value="NZ_CP045875.1"/>
</dbReference>
<feature type="domain" description="Pyridoxamine 5'-phosphate oxidase N-terminal" evidence="1">
    <location>
        <begin position="18"/>
        <end position="113"/>
    </location>
</feature>
<dbReference type="InterPro" id="IPR012349">
    <property type="entry name" value="Split_barrel_FMN-bd"/>
</dbReference>
<dbReference type="AlphaFoldDB" id="A0A5Q2MZZ3"/>
<dbReference type="InterPro" id="IPR011576">
    <property type="entry name" value="Pyridox_Oxase_N"/>
</dbReference>
<dbReference type="Gene3D" id="2.30.110.10">
    <property type="entry name" value="Electron Transport, Fmn-binding Protein, Chain A"/>
    <property type="match status" value="1"/>
</dbReference>
<dbReference type="Pfam" id="PF01243">
    <property type="entry name" value="PNPOx_N"/>
    <property type="match status" value="1"/>
</dbReference>
<sequence length="167" mass="19716">MNRYQDTMTQNNKRKLQELFHALCNEHRAMTVAVVDQEGAPWSAPVYYLYQDQCFYFFSSPKSRHVELLQLEASMKASVSIYNEPEAYEAIRGLQMSGSVEEVKAFHKRSALLLAFGRRFSFFEKFLQQPSLLQEVEKNKVYKFRPDVIYIVHNEEKFGKRILYKPL</sequence>
<evidence type="ECO:0000259" key="1">
    <source>
        <dbReference type="Pfam" id="PF01243"/>
    </source>
</evidence>
<organism evidence="2 3">
    <name type="scientific">Heliorestis convoluta</name>
    <dbReference type="NCBI Taxonomy" id="356322"/>
    <lineage>
        <taxon>Bacteria</taxon>
        <taxon>Bacillati</taxon>
        <taxon>Bacillota</taxon>
        <taxon>Clostridia</taxon>
        <taxon>Eubacteriales</taxon>
        <taxon>Heliobacteriaceae</taxon>
        <taxon>Heliorestis</taxon>
    </lineage>
</organism>
<dbReference type="Proteomes" id="UP000366051">
    <property type="component" value="Chromosome"/>
</dbReference>
<proteinExistence type="predicted"/>